<sequence>MSSGGSGMSTSASLRTAVLASGAAIVGTVILLRWSPLRRKLWPRKFQIQRLFLFPIKSAAPVEVNELHLDKHGFKYDRRWAVINKSGEVVTLRTCPRLVLVQPEVLPGARLALALSAPGMKRIEVPVPGDSQVEMNINLWKVPGTAKDCGPEAAKWLQDFLGQEYRLAYYGEEVGGVKWRDMCKQAAWNDGDESKSVYYPGSTIGFADSTPGTIISKASLDALNRRLTSKLAVERFRMNLVLEGTDAYEEESWTSFGIGDKTFVMSRMCNRCLVVLTDPKSGEQGPEKGEPLKELRAYRSPGQVHHCDPRHQEAPILGMKFGTACHEGAVRVGDEVTPLSIWKHGDRLY</sequence>
<dbReference type="EMBL" id="HBGQ01006918">
    <property type="protein sequence ID" value="CAD9367657.1"/>
    <property type="molecule type" value="Transcribed_RNA"/>
</dbReference>
<organism evidence="3">
    <name type="scientific">Alexandrium andersonii</name>
    <dbReference type="NCBI Taxonomy" id="327968"/>
    <lineage>
        <taxon>Eukaryota</taxon>
        <taxon>Sar</taxon>
        <taxon>Alveolata</taxon>
        <taxon>Dinophyceae</taxon>
        <taxon>Gonyaulacales</taxon>
        <taxon>Pyrocystaceae</taxon>
        <taxon>Alexandrium</taxon>
    </lineage>
</organism>
<keyword evidence="1" id="KW-1133">Transmembrane helix</keyword>
<evidence type="ECO:0000256" key="1">
    <source>
        <dbReference type="SAM" id="Phobius"/>
    </source>
</evidence>
<dbReference type="Pfam" id="PF03473">
    <property type="entry name" value="MOSC"/>
    <property type="match status" value="1"/>
</dbReference>
<dbReference type="PROSITE" id="PS51340">
    <property type="entry name" value="MOSC"/>
    <property type="match status" value="1"/>
</dbReference>
<dbReference type="GO" id="GO:0030170">
    <property type="term" value="F:pyridoxal phosphate binding"/>
    <property type="evidence" value="ECO:0007669"/>
    <property type="project" value="InterPro"/>
</dbReference>
<dbReference type="SUPFAM" id="SSF141673">
    <property type="entry name" value="MOSC N-terminal domain-like"/>
    <property type="match status" value="1"/>
</dbReference>
<protein>
    <recommendedName>
        <fullName evidence="2">MOSC domain-containing protein</fullName>
    </recommendedName>
</protein>
<feature type="domain" description="MOSC" evidence="2">
    <location>
        <begin position="159"/>
        <end position="339"/>
    </location>
</feature>
<evidence type="ECO:0000313" key="3">
    <source>
        <dbReference type="EMBL" id="CAD9367657.1"/>
    </source>
</evidence>
<gene>
    <name evidence="3" type="ORF">AAND1436_LOCUS3468</name>
</gene>
<keyword evidence="1" id="KW-0812">Transmembrane</keyword>
<dbReference type="SUPFAM" id="SSF50800">
    <property type="entry name" value="PK beta-barrel domain-like"/>
    <property type="match status" value="1"/>
</dbReference>
<dbReference type="PANTHER" id="PTHR14237:SF19">
    <property type="entry name" value="MITOCHONDRIAL AMIDOXIME REDUCING COMPONENT 1"/>
    <property type="match status" value="1"/>
</dbReference>
<dbReference type="PANTHER" id="PTHR14237">
    <property type="entry name" value="MOLYBDOPTERIN COFACTOR SULFURASE MOSC"/>
    <property type="match status" value="1"/>
</dbReference>
<proteinExistence type="predicted"/>
<name>A0A7S2F094_9DINO</name>
<dbReference type="Pfam" id="PF03476">
    <property type="entry name" value="MOSC_N"/>
    <property type="match status" value="1"/>
</dbReference>
<accession>A0A7S2F094</accession>
<dbReference type="GO" id="GO:0030151">
    <property type="term" value="F:molybdenum ion binding"/>
    <property type="evidence" value="ECO:0007669"/>
    <property type="project" value="InterPro"/>
</dbReference>
<reference evidence="3" key="1">
    <citation type="submission" date="2021-01" db="EMBL/GenBank/DDBJ databases">
        <authorList>
            <person name="Corre E."/>
            <person name="Pelletier E."/>
            <person name="Niang G."/>
            <person name="Scheremetjew M."/>
            <person name="Finn R."/>
            <person name="Kale V."/>
            <person name="Holt S."/>
            <person name="Cochrane G."/>
            <person name="Meng A."/>
            <person name="Brown T."/>
            <person name="Cohen L."/>
        </authorList>
    </citation>
    <scope>NUCLEOTIDE SEQUENCE</scope>
    <source>
        <strain evidence="3">CCMP2222</strain>
    </source>
</reference>
<dbReference type="InterPro" id="IPR005302">
    <property type="entry name" value="MoCF_Sase_C"/>
</dbReference>
<feature type="transmembrane region" description="Helical" evidence="1">
    <location>
        <begin position="12"/>
        <end position="34"/>
    </location>
</feature>
<keyword evidence="1" id="KW-0472">Membrane</keyword>
<evidence type="ECO:0000259" key="2">
    <source>
        <dbReference type="PROSITE" id="PS51340"/>
    </source>
</evidence>
<dbReference type="InterPro" id="IPR005303">
    <property type="entry name" value="MOCOS_middle"/>
</dbReference>
<dbReference type="AlphaFoldDB" id="A0A7S2F094"/>
<dbReference type="InterPro" id="IPR011037">
    <property type="entry name" value="Pyrv_Knase-like_insert_dom_sf"/>
</dbReference>
<dbReference type="GO" id="GO:0003824">
    <property type="term" value="F:catalytic activity"/>
    <property type="evidence" value="ECO:0007669"/>
    <property type="project" value="InterPro"/>
</dbReference>